<accession>A0A4R2MJG2</accession>
<dbReference type="GeneID" id="99687066"/>
<evidence type="ECO:0000313" key="2">
    <source>
        <dbReference type="Proteomes" id="UP000295106"/>
    </source>
</evidence>
<comment type="caution">
    <text evidence="1">The sequence shown here is derived from an EMBL/GenBank/DDBJ whole genome shotgun (WGS) entry which is preliminary data.</text>
</comment>
<sequence length="230" mass="25446">MIPDRLRRRRDDEPGDKLAPRLLSYPAYAAPHAGRGSALRPDQAAENLACFEQVLPQRLQQVSALLREVAGIDTRAALADPSAHAAAFADELQRWALAQWPALPAEGGLARWLDSRRSGDDIVFSMLLDLAILLGELVRRGNPDWHWGLDLDAKNLADGMLSARRIVLLADPVGTHTTPFVLDVEDIVVHRFLHGDDPAQRLLNPLRRLVEEGLRGDAMAHWRQAGPAPR</sequence>
<dbReference type="AlphaFoldDB" id="A0A4R2MJG2"/>
<evidence type="ECO:0000313" key="1">
    <source>
        <dbReference type="EMBL" id="TCP05465.1"/>
    </source>
</evidence>
<reference evidence="1 2" key="1">
    <citation type="submission" date="2019-03" db="EMBL/GenBank/DDBJ databases">
        <title>Genomic Encyclopedia of Type Strains, Phase IV (KMG-IV): sequencing the most valuable type-strain genomes for metagenomic binning, comparative biology and taxonomic classification.</title>
        <authorList>
            <person name="Goeker M."/>
        </authorList>
    </citation>
    <scope>NUCLEOTIDE SEQUENCE [LARGE SCALE GENOMIC DNA]</scope>
    <source>
        <strain evidence="1 2">DSM 1709</strain>
    </source>
</reference>
<dbReference type="OrthoDB" id="9155454at2"/>
<dbReference type="Proteomes" id="UP000295106">
    <property type="component" value="Unassembled WGS sequence"/>
</dbReference>
<name>A0A4R2MJG2_RUBGE</name>
<organism evidence="1 2">
    <name type="scientific">Rubrivivax gelatinosus</name>
    <name type="common">Rhodocyclus gelatinosus</name>
    <name type="synonym">Rhodopseudomonas gelatinosa</name>
    <dbReference type="NCBI Taxonomy" id="28068"/>
    <lineage>
        <taxon>Bacteria</taxon>
        <taxon>Pseudomonadati</taxon>
        <taxon>Pseudomonadota</taxon>
        <taxon>Betaproteobacteria</taxon>
        <taxon>Burkholderiales</taxon>
        <taxon>Sphaerotilaceae</taxon>
        <taxon>Rubrivivax</taxon>
    </lineage>
</organism>
<gene>
    <name evidence="1" type="ORF">EV684_101337</name>
</gene>
<proteinExistence type="predicted"/>
<protein>
    <submittedName>
        <fullName evidence="1">Uncharacterized protein</fullName>
    </submittedName>
</protein>
<dbReference type="EMBL" id="SLXD01000001">
    <property type="protein sequence ID" value="TCP05465.1"/>
    <property type="molecule type" value="Genomic_DNA"/>
</dbReference>
<dbReference type="RefSeq" id="WP_132644465.1">
    <property type="nucleotide sequence ID" value="NZ_CP181386.1"/>
</dbReference>